<accession>A0A2W2D2X8</accession>
<dbReference type="PANTHER" id="PTHR32196">
    <property type="entry name" value="ABC TRANSPORTER PERMEASE PROTEIN YPHD-RELATED-RELATED"/>
    <property type="match status" value="1"/>
</dbReference>
<gene>
    <name evidence="3" type="ORF">C1I93_04065</name>
</gene>
<keyword evidence="2" id="KW-1133">Transmembrane helix</keyword>
<evidence type="ECO:0000313" key="3">
    <source>
        <dbReference type="EMBL" id="PZF99994.1"/>
    </source>
</evidence>
<organism evidence="3 4">
    <name type="scientific">Micromonospora endophytica</name>
    <dbReference type="NCBI Taxonomy" id="515350"/>
    <lineage>
        <taxon>Bacteria</taxon>
        <taxon>Bacillati</taxon>
        <taxon>Actinomycetota</taxon>
        <taxon>Actinomycetes</taxon>
        <taxon>Micromonosporales</taxon>
        <taxon>Micromonosporaceae</taxon>
        <taxon>Micromonospora</taxon>
    </lineage>
</organism>
<feature type="transmembrane region" description="Helical" evidence="2">
    <location>
        <begin position="258"/>
        <end position="277"/>
    </location>
</feature>
<feature type="transmembrane region" description="Helical" evidence="2">
    <location>
        <begin position="40"/>
        <end position="62"/>
    </location>
</feature>
<feature type="transmembrane region" description="Helical" evidence="2">
    <location>
        <begin position="227"/>
        <end position="252"/>
    </location>
</feature>
<feature type="transmembrane region" description="Helical" evidence="2">
    <location>
        <begin position="289"/>
        <end position="307"/>
    </location>
</feature>
<name>A0A2W2D2X8_9ACTN</name>
<keyword evidence="4" id="KW-1185">Reference proteome</keyword>
<feature type="transmembrane region" description="Helical" evidence="2">
    <location>
        <begin position="123"/>
        <end position="148"/>
    </location>
</feature>
<dbReference type="RefSeq" id="WP_111241853.1">
    <property type="nucleotide sequence ID" value="NZ_POTX01000015.1"/>
</dbReference>
<keyword evidence="2" id="KW-0812">Transmembrane</keyword>
<dbReference type="AlphaFoldDB" id="A0A2W2D2X8"/>
<dbReference type="Proteomes" id="UP000248627">
    <property type="component" value="Unassembled WGS sequence"/>
</dbReference>
<proteinExistence type="predicted"/>
<dbReference type="EMBL" id="POTX01000015">
    <property type="protein sequence ID" value="PZF99994.1"/>
    <property type="molecule type" value="Genomic_DNA"/>
</dbReference>
<feature type="compositionally biased region" description="Basic and acidic residues" evidence="1">
    <location>
        <begin position="389"/>
        <end position="405"/>
    </location>
</feature>
<comment type="caution">
    <text evidence="3">The sequence shown here is derived from an EMBL/GenBank/DDBJ whole genome shotgun (WGS) entry which is preliminary data.</text>
</comment>
<feature type="transmembrane region" description="Helical" evidence="2">
    <location>
        <begin position="185"/>
        <end position="206"/>
    </location>
</feature>
<dbReference type="OrthoDB" id="3405932at2"/>
<evidence type="ECO:0000313" key="4">
    <source>
        <dbReference type="Proteomes" id="UP000248627"/>
    </source>
</evidence>
<reference evidence="3 4" key="1">
    <citation type="submission" date="2018-01" db="EMBL/GenBank/DDBJ databases">
        <title>Draft genome sequence of Jishengella endophytica.</title>
        <authorList>
            <person name="Sahin N."/>
            <person name="Ay H."/>
            <person name="Saygin H."/>
        </authorList>
    </citation>
    <scope>NUCLEOTIDE SEQUENCE [LARGE SCALE GENOMIC DNA]</scope>
    <source>
        <strain evidence="3 4">DSM 45430</strain>
    </source>
</reference>
<feature type="region of interest" description="Disordered" evidence="1">
    <location>
        <begin position="340"/>
        <end position="405"/>
    </location>
</feature>
<dbReference type="GO" id="GO:0005886">
    <property type="term" value="C:plasma membrane"/>
    <property type="evidence" value="ECO:0007669"/>
    <property type="project" value="TreeGrafter"/>
</dbReference>
<keyword evidence="2" id="KW-0472">Membrane</keyword>
<sequence length="405" mass="40667">MGYDEPGRSGSAEPTSGVPAGGADTVVDDSRSGESGPDRFGVHVVWETLLLLGFGALVYLLWREDPAALRGNGLRDLILDVVGLGLLVMAAGLSLRTAAVNLAIGPVAVAAGLHFAEQGDRGLVVAVGMAAAVAALGGLLLGLVVVVLHVPGWAASLGGAAGVIVYVEQRSAPVLVQGDHDPRAIAGQLFVGFAAIAIIGGLFGAMGPIRRLVGRFRPVADPARRRGVAAAVVTTGGYVCSTVLAMFAGVLVASADGAVTPAAGLDWTVLAVGAALLGGTSAFGRRGGVFGTLVTAGAVGLFFTYAQTSGWTVSRWAVGGVALAAGLVVTRLVEAYGRPASGPTARPVSPAGGDPANAGGWAVPRPEPVGDWPPVLPTQQSGGAADPWGGRRWEAGSRSWDAEDR</sequence>
<evidence type="ECO:0000256" key="1">
    <source>
        <dbReference type="SAM" id="MobiDB-lite"/>
    </source>
</evidence>
<evidence type="ECO:0000256" key="2">
    <source>
        <dbReference type="SAM" id="Phobius"/>
    </source>
</evidence>
<feature type="transmembrane region" description="Helical" evidence="2">
    <location>
        <begin position="313"/>
        <end position="333"/>
    </location>
</feature>
<protein>
    <submittedName>
        <fullName evidence="3">ABC transporter permease</fullName>
    </submittedName>
</protein>
<feature type="region of interest" description="Disordered" evidence="1">
    <location>
        <begin position="1"/>
        <end position="36"/>
    </location>
</feature>